<evidence type="ECO:0000256" key="1">
    <source>
        <dbReference type="SAM" id="Phobius"/>
    </source>
</evidence>
<dbReference type="AlphaFoldDB" id="A0A1B1S762"/>
<dbReference type="GeneID" id="65535621"/>
<dbReference type="Pfam" id="PF18935">
    <property type="entry name" value="DUF5683"/>
    <property type="match status" value="1"/>
</dbReference>
<dbReference type="Proteomes" id="UP000186351">
    <property type="component" value="Chromosome"/>
</dbReference>
<keyword evidence="1" id="KW-0812">Transmembrane</keyword>
<dbReference type="KEGG" id="pary:A4V02_02055"/>
<dbReference type="EMBL" id="CP015402">
    <property type="protein sequence ID" value="ANU62628.1"/>
    <property type="molecule type" value="Genomic_DNA"/>
</dbReference>
<feature type="domain" description="DUF5683" evidence="2">
    <location>
        <begin position="102"/>
        <end position="262"/>
    </location>
</feature>
<keyword evidence="1" id="KW-1133">Transmembrane helix</keyword>
<dbReference type="InterPro" id="IPR043738">
    <property type="entry name" value="DUF5683"/>
</dbReference>
<accession>A0A1B1S762</accession>
<accession>A0A1Z2XEN5</accession>
<organism evidence="3 4">
    <name type="scientific">Muribaculum intestinale</name>
    <dbReference type="NCBI Taxonomy" id="1796646"/>
    <lineage>
        <taxon>Bacteria</taxon>
        <taxon>Pseudomonadati</taxon>
        <taxon>Bacteroidota</taxon>
        <taxon>Bacteroidia</taxon>
        <taxon>Bacteroidales</taxon>
        <taxon>Muribaculaceae</taxon>
        <taxon>Muribaculum</taxon>
    </lineage>
</organism>
<evidence type="ECO:0000313" key="4">
    <source>
        <dbReference type="Proteomes" id="UP000186351"/>
    </source>
</evidence>
<gene>
    <name evidence="3" type="ORF">A4V02_02055</name>
</gene>
<dbReference type="RefSeq" id="WP_084273928.1">
    <property type="nucleotide sequence ID" value="NZ_CAJTAP010000002.1"/>
</dbReference>
<name>A0A1B1S762_9BACT</name>
<sequence length="262" mass="29439">MADDSTSVISSPILPISDVAEHEIPLPADSVAVDYKAFPDSIHLELDRNMRTLVEGDSIVEEGDSTAIIPEGMIPVDNCTNCATDSISPGFDPDYIVREFNPDPKRAVWLSALFPGLGQLYNRRYWKLPLVVGGFMGLTYGLTWNNRMLTDYTQAYRDLMDSDPNTRSYMDFYPPNTDESQLNKSWLEKTFKARKDYFRRNRDLCIISMIGLYLVAMVDAYVDASLTHFDISPDLSVDFSPAVIPDARGSRPGIGLLWAVNF</sequence>
<feature type="transmembrane region" description="Helical" evidence="1">
    <location>
        <begin position="204"/>
        <end position="222"/>
    </location>
</feature>
<evidence type="ECO:0000259" key="2">
    <source>
        <dbReference type="Pfam" id="PF18935"/>
    </source>
</evidence>
<dbReference type="STRING" id="1796646.A4V02_02055"/>
<keyword evidence="1" id="KW-0472">Membrane</keyword>
<protein>
    <recommendedName>
        <fullName evidence="2">DUF5683 domain-containing protein</fullName>
    </recommendedName>
</protein>
<keyword evidence="4" id="KW-1185">Reference proteome</keyword>
<reference evidence="4" key="1">
    <citation type="submission" date="2016-04" db="EMBL/GenBank/DDBJ databases">
        <title>Complete Genome Sequences of Twelve Strains of a Stable Defined Moderately Diverse Mouse Microbiota 2 (sDMDMm2).</title>
        <authorList>
            <person name="Uchimura Y."/>
            <person name="Wyss M."/>
            <person name="Brugiroux S."/>
            <person name="Limenitakis J.P."/>
            <person name="Stecher B."/>
            <person name="McCoy K.D."/>
            <person name="Macpherson A.J."/>
        </authorList>
    </citation>
    <scope>NUCLEOTIDE SEQUENCE [LARGE SCALE GENOMIC DNA]</scope>
    <source>
        <strain evidence="4">YL27</strain>
    </source>
</reference>
<evidence type="ECO:0000313" key="3">
    <source>
        <dbReference type="EMBL" id="ANU62628.1"/>
    </source>
</evidence>
<proteinExistence type="predicted"/>